<evidence type="ECO:0000256" key="8">
    <source>
        <dbReference type="ARBA" id="ARBA00023012"/>
    </source>
</evidence>
<dbReference type="Pfam" id="PF07730">
    <property type="entry name" value="HisKA_3"/>
    <property type="match status" value="1"/>
</dbReference>
<dbReference type="InterPro" id="IPR011712">
    <property type="entry name" value="Sig_transdc_His_kin_sub3_dim/P"/>
</dbReference>
<keyword evidence="5" id="KW-0547">Nucleotide-binding</keyword>
<name>A0A1T5ICC2_9MICO</name>
<keyword evidence="6 12" id="KW-0418">Kinase</keyword>
<dbReference type="RefSeq" id="WP_079570090.1">
    <property type="nucleotide sequence ID" value="NZ_FUZQ01000001.1"/>
</dbReference>
<evidence type="ECO:0000256" key="3">
    <source>
        <dbReference type="ARBA" id="ARBA00022553"/>
    </source>
</evidence>
<evidence type="ECO:0000256" key="7">
    <source>
        <dbReference type="ARBA" id="ARBA00022840"/>
    </source>
</evidence>
<dbReference type="Gene3D" id="3.30.565.10">
    <property type="entry name" value="Histidine kinase-like ATPase, C-terminal domain"/>
    <property type="match status" value="1"/>
</dbReference>
<dbReference type="Gene3D" id="1.20.5.1930">
    <property type="match status" value="1"/>
</dbReference>
<proteinExistence type="predicted"/>
<dbReference type="EMBL" id="FUZQ01000001">
    <property type="protein sequence ID" value="SKC36836.1"/>
    <property type="molecule type" value="Genomic_DNA"/>
</dbReference>
<dbReference type="InterPro" id="IPR003594">
    <property type="entry name" value="HATPase_dom"/>
</dbReference>
<dbReference type="GO" id="GO:0046983">
    <property type="term" value="F:protein dimerization activity"/>
    <property type="evidence" value="ECO:0007669"/>
    <property type="project" value="InterPro"/>
</dbReference>
<evidence type="ECO:0000313" key="13">
    <source>
        <dbReference type="Proteomes" id="UP000189777"/>
    </source>
</evidence>
<dbReference type="PANTHER" id="PTHR24421:SF10">
    <property type="entry name" value="NITRATE_NITRITE SENSOR PROTEIN NARQ"/>
    <property type="match status" value="1"/>
</dbReference>
<keyword evidence="4" id="KW-0808">Transferase</keyword>
<dbReference type="PANTHER" id="PTHR24421">
    <property type="entry name" value="NITRATE/NITRITE SENSOR PROTEIN NARX-RELATED"/>
    <property type="match status" value="1"/>
</dbReference>
<dbReference type="GO" id="GO:0005524">
    <property type="term" value="F:ATP binding"/>
    <property type="evidence" value="ECO:0007669"/>
    <property type="project" value="UniProtKB-KW"/>
</dbReference>
<keyword evidence="9" id="KW-0812">Transmembrane</keyword>
<dbReference type="STRING" id="526729.SAMN04324258_0328"/>
<comment type="catalytic activity">
    <reaction evidence="1">
        <text>ATP + protein L-histidine = ADP + protein N-phospho-L-histidine.</text>
        <dbReference type="EC" id="2.7.13.3"/>
    </reaction>
</comment>
<dbReference type="SUPFAM" id="SSF55874">
    <property type="entry name" value="ATPase domain of HSP90 chaperone/DNA topoisomerase II/histidine kinase"/>
    <property type="match status" value="1"/>
</dbReference>
<evidence type="ECO:0000259" key="11">
    <source>
        <dbReference type="Pfam" id="PF07730"/>
    </source>
</evidence>
<feature type="transmembrane region" description="Helical" evidence="9">
    <location>
        <begin position="12"/>
        <end position="41"/>
    </location>
</feature>
<evidence type="ECO:0000259" key="10">
    <source>
        <dbReference type="Pfam" id="PF02518"/>
    </source>
</evidence>
<organism evidence="12 13">
    <name type="scientific">Krasilnikoviella flava</name>
    <dbReference type="NCBI Taxonomy" id="526729"/>
    <lineage>
        <taxon>Bacteria</taxon>
        <taxon>Bacillati</taxon>
        <taxon>Actinomycetota</taxon>
        <taxon>Actinomycetes</taxon>
        <taxon>Micrococcales</taxon>
        <taxon>Promicromonosporaceae</taxon>
        <taxon>Krasilnikoviella</taxon>
    </lineage>
</organism>
<dbReference type="GO" id="GO:0000155">
    <property type="term" value="F:phosphorelay sensor kinase activity"/>
    <property type="evidence" value="ECO:0007669"/>
    <property type="project" value="InterPro"/>
</dbReference>
<keyword evidence="8" id="KW-0902">Two-component regulatory system</keyword>
<sequence>MAIPSSAARATFGVVLGAFLVPLDGAALVIAGGATAVGGVVPGSGPWRDRVLGAAVRVHERRLERWLDRPARAAGRPDRRARYLAVRLVVGLTSLGVVLLLAYGALAAALMIASWAFDARVPALSNDEGEPTTGLTILSAAVPGMLLLYLAVMGLIGAAALERAAAARYLGTDDRAELVSRIESLVASRAGIVAAVEAERRRIERDLHDGAQQHVVALGMLVDRGRRATDGAARDALLAQAADETERLLTAVRDVAWSVHPTALDTQGLRPVLGRLAARAAPPARLDFRLAGRLAPAVEACVYYVVAESLTNVSKHARAARVDVVVAPTDGATGAVSVTVRDDGVGGAGNGQGRGLAGLSARVGALGGTVDVQSPTGGPTTVRAVLPCA</sequence>
<keyword evidence="3" id="KW-0597">Phosphoprotein</keyword>
<feature type="transmembrane region" description="Helical" evidence="9">
    <location>
        <begin position="84"/>
        <end position="117"/>
    </location>
</feature>
<reference evidence="12 13" key="1">
    <citation type="submission" date="2017-02" db="EMBL/GenBank/DDBJ databases">
        <authorList>
            <person name="Peterson S.W."/>
        </authorList>
    </citation>
    <scope>NUCLEOTIDE SEQUENCE [LARGE SCALE GENOMIC DNA]</scope>
    <source>
        <strain evidence="12 13">DSM 21481</strain>
    </source>
</reference>
<evidence type="ECO:0000256" key="2">
    <source>
        <dbReference type="ARBA" id="ARBA00012438"/>
    </source>
</evidence>
<accession>A0A1T5ICC2</accession>
<feature type="transmembrane region" description="Helical" evidence="9">
    <location>
        <begin position="137"/>
        <end position="161"/>
    </location>
</feature>
<dbReference type="Pfam" id="PF02518">
    <property type="entry name" value="HATPase_c"/>
    <property type="match status" value="1"/>
</dbReference>
<keyword evidence="9" id="KW-0472">Membrane</keyword>
<dbReference type="InterPro" id="IPR050482">
    <property type="entry name" value="Sensor_HK_TwoCompSys"/>
</dbReference>
<evidence type="ECO:0000313" key="12">
    <source>
        <dbReference type="EMBL" id="SKC36836.1"/>
    </source>
</evidence>
<keyword evidence="7" id="KW-0067">ATP-binding</keyword>
<keyword evidence="9" id="KW-1133">Transmembrane helix</keyword>
<evidence type="ECO:0000256" key="1">
    <source>
        <dbReference type="ARBA" id="ARBA00000085"/>
    </source>
</evidence>
<evidence type="ECO:0000256" key="9">
    <source>
        <dbReference type="SAM" id="Phobius"/>
    </source>
</evidence>
<dbReference type="AlphaFoldDB" id="A0A1T5ICC2"/>
<gene>
    <name evidence="12" type="ORF">SAMN04324258_0328</name>
</gene>
<dbReference type="OrthoDB" id="5242012at2"/>
<evidence type="ECO:0000256" key="4">
    <source>
        <dbReference type="ARBA" id="ARBA00022679"/>
    </source>
</evidence>
<keyword evidence="13" id="KW-1185">Reference proteome</keyword>
<evidence type="ECO:0000256" key="6">
    <source>
        <dbReference type="ARBA" id="ARBA00022777"/>
    </source>
</evidence>
<dbReference type="Proteomes" id="UP000189777">
    <property type="component" value="Unassembled WGS sequence"/>
</dbReference>
<dbReference type="GO" id="GO:0016020">
    <property type="term" value="C:membrane"/>
    <property type="evidence" value="ECO:0007669"/>
    <property type="project" value="InterPro"/>
</dbReference>
<dbReference type="InterPro" id="IPR036890">
    <property type="entry name" value="HATPase_C_sf"/>
</dbReference>
<protein>
    <recommendedName>
        <fullName evidence="2">histidine kinase</fullName>
        <ecNumber evidence="2">2.7.13.3</ecNumber>
    </recommendedName>
</protein>
<feature type="domain" description="Signal transduction histidine kinase subgroup 3 dimerisation and phosphoacceptor" evidence="11">
    <location>
        <begin position="199"/>
        <end position="264"/>
    </location>
</feature>
<dbReference type="EC" id="2.7.13.3" evidence="2"/>
<evidence type="ECO:0000256" key="5">
    <source>
        <dbReference type="ARBA" id="ARBA00022741"/>
    </source>
</evidence>
<feature type="domain" description="Histidine kinase/HSP90-like ATPase" evidence="10">
    <location>
        <begin position="302"/>
        <end position="387"/>
    </location>
</feature>